<dbReference type="RefSeq" id="WP_261499724.1">
    <property type="nucleotide sequence ID" value="NZ_JAODYH010000004.1"/>
</dbReference>
<dbReference type="Gene3D" id="1.20.1290.10">
    <property type="entry name" value="AhpD-like"/>
    <property type="match status" value="1"/>
</dbReference>
<sequence length="133" mass="14866">MNIDSKSMPHCHAMREAGDWNADWEAMAELQPEWTERFMQMVQPCMDPAVLDPKIFELVCIAIDASVTHMYAPGTRRHMRRALEIGVKPQEILAVLQLTASLGLHTMSLAAPMLREEMQRQAAAHQAAEVAAA</sequence>
<feature type="domain" description="Carboxymuconolactone decarboxylase-like" evidence="1">
    <location>
        <begin position="32"/>
        <end position="102"/>
    </location>
</feature>
<dbReference type="InterPro" id="IPR003779">
    <property type="entry name" value="CMD-like"/>
</dbReference>
<name>A0ABT2PJH4_9BURK</name>
<reference evidence="2 3" key="1">
    <citation type="submission" date="2022-09" db="EMBL/GenBank/DDBJ databases">
        <title>Draft genome of isolate Be4.</title>
        <authorList>
            <person name="Sanchez-Castro I."/>
            <person name="Martinez-Rodriguez P."/>
            <person name="Descostes M."/>
            <person name="Merroun M."/>
        </authorList>
    </citation>
    <scope>NUCLEOTIDE SEQUENCE [LARGE SCALE GENOMIC DNA]</scope>
    <source>
        <strain evidence="2 3">Be4</strain>
    </source>
</reference>
<evidence type="ECO:0000313" key="2">
    <source>
        <dbReference type="EMBL" id="MCT9810629.1"/>
    </source>
</evidence>
<gene>
    <name evidence="2" type="ORF">N0K08_08290</name>
</gene>
<organism evidence="2 3">
    <name type="scientific">Acidovorax bellezanensis</name>
    <dbReference type="NCBI Taxonomy" id="2976702"/>
    <lineage>
        <taxon>Bacteria</taxon>
        <taxon>Pseudomonadati</taxon>
        <taxon>Pseudomonadota</taxon>
        <taxon>Betaproteobacteria</taxon>
        <taxon>Burkholderiales</taxon>
        <taxon>Comamonadaceae</taxon>
        <taxon>Acidovorax</taxon>
    </lineage>
</organism>
<evidence type="ECO:0000259" key="1">
    <source>
        <dbReference type="Pfam" id="PF02627"/>
    </source>
</evidence>
<proteinExistence type="predicted"/>
<dbReference type="PANTHER" id="PTHR33930">
    <property type="entry name" value="ALKYL HYDROPEROXIDE REDUCTASE AHPD"/>
    <property type="match status" value="1"/>
</dbReference>
<keyword evidence="3" id="KW-1185">Reference proteome</keyword>
<dbReference type="EMBL" id="JAODYH010000004">
    <property type="protein sequence ID" value="MCT9810629.1"/>
    <property type="molecule type" value="Genomic_DNA"/>
</dbReference>
<evidence type="ECO:0000313" key="3">
    <source>
        <dbReference type="Proteomes" id="UP001525968"/>
    </source>
</evidence>
<dbReference type="PANTHER" id="PTHR33930:SF2">
    <property type="entry name" value="BLR3452 PROTEIN"/>
    <property type="match status" value="1"/>
</dbReference>
<protein>
    <submittedName>
        <fullName evidence="2">Carboxymuconolactone decarboxylase family protein</fullName>
    </submittedName>
</protein>
<dbReference type="InterPro" id="IPR029032">
    <property type="entry name" value="AhpD-like"/>
</dbReference>
<dbReference type="SUPFAM" id="SSF69118">
    <property type="entry name" value="AhpD-like"/>
    <property type="match status" value="1"/>
</dbReference>
<dbReference type="Pfam" id="PF02627">
    <property type="entry name" value="CMD"/>
    <property type="match status" value="1"/>
</dbReference>
<dbReference type="Proteomes" id="UP001525968">
    <property type="component" value="Unassembled WGS sequence"/>
</dbReference>
<comment type="caution">
    <text evidence="2">The sequence shown here is derived from an EMBL/GenBank/DDBJ whole genome shotgun (WGS) entry which is preliminary data.</text>
</comment>
<accession>A0ABT2PJH4</accession>